<protein>
    <recommendedName>
        <fullName evidence="4">Kinase</fullName>
        <ecNumber evidence="4">2.7.-.-</ecNumber>
    </recommendedName>
</protein>
<dbReference type="GO" id="GO:0032958">
    <property type="term" value="P:inositol phosphate biosynthetic process"/>
    <property type="evidence" value="ECO:0007669"/>
    <property type="project" value="InterPro"/>
</dbReference>
<gene>
    <name evidence="5" type="ORF">BDK51DRAFT_1523</name>
</gene>
<reference evidence="6" key="1">
    <citation type="journal article" date="2018" name="Nat. Microbiol.">
        <title>Leveraging single-cell genomics to expand the fungal tree of life.</title>
        <authorList>
            <person name="Ahrendt S.R."/>
            <person name="Quandt C.A."/>
            <person name="Ciobanu D."/>
            <person name="Clum A."/>
            <person name="Salamov A."/>
            <person name="Andreopoulos B."/>
            <person name="Cheng J.F."/>
            <person name="Woyke T."/>
            <person name="Pelin A."/>
            <person name="Henrissat B."/>
            <person name="Reynolds N.K."/>
            <person name="Benny G.L."/>
            <person name="Smith M.E."/>
            <person name="James T.Y."/>
            <person name="Grigoriev I.V."/>
        </authorList>
    </citation>
    <scope>NUCLEOTIDE SEQUENCE [LARGE SCALE GENOMIC DNA]</scope>
</reference>
<dbReference type="PANTHER" id="PTHR12400:SF21">
    <property type="entry name" value="KINASE"/>
    <property type="match status" value="1"/>
</dbReference>
<dbReference type="GO" id="GO:0005737">
    <property type="term" value="C:cytoplasm"/>
    <property type="evidence" value="ECO:0007669"/>
    <property type="project" value="TreeGrafter"/>
</dbReference>
<dbReference type="InterPro" id="IPR038286">
    <property type="entry name" value="IPK_sf"/>
</dbReference>
<dbReference type="Pfam" id="PF03770">
    <property type="entry name" value="IPK"/>
    <property type="match status" value="1"/>
</dbReference>
<sequence length="206" mass="23182">PTLPLTPFRNQVGGHASFLRFSDRALCKPLDPRERDFYEEVEAAHPELKPFIATYLGGGGANPAPPTHQFLLLEDLTDGLRRPCILDLKMGTRQHGVYATPEKKASQERKCEKSTSKRLGVRICGMQIYKQPTRSYTYLDKYIGRQINPTNFKSQLLSFLDTGDATPNTHLIPSLLAKLRKLHSLIAALPTHRFYASSLLILYDGD</sequence>
<evidence type="ECO:0000256" key="2">
    <source>
        <dbReference type="ARBA" id="ARBA00022679"/>
    </source>
</evidence>
<dbReference type="GO" id="GO:0005634">
    <property type="term" value="C:nucleus"/>
    <property type="evidence" value="ECO:0007669"/>
    <property type="project" value="TreeGrafter"/>
</dbReference>
<evidence type="ECO:0000256" key="1">
    <source>
        <dbReference type="ARBA" id="ARBA00007374"/>
    </source>
</evidence>
<dbReference type="GO" id="GO:0008440">
    <property type="term" value="F:inositol-1,4,5-trisphosphate 3-kinase activity"/>
    <property type="evidence" value="ECO:0007669"/>
    <property type="project" value="TreeGrafter"/>
</dbReference>
<keyword evidence="3 4" id="KW-0418">Kinase</keyword>
<evidence type="ECO:0000256" key="4">
    <source>
        <dbReference type="RuleBase" id="RU363090"/>
    </source>
</evidence>
<evidence type="ECO:0000256" key="3">
    <source>
        <dbReference type="ARBA" id="ARBA00022777"/>
    </source>
</evidence>
<dbReference type="AlphaFoldDB" id="A0A4V1IQK8"/>
<dbReference type="GO" id="GO:0046854">
    <property type="term" value="P:phosphatidylinositol phosphate biosynthetic process"/>
    <property type="evidence" value="ECO:0007669"/>
    <property type="project" value="TreeGrafter"/>
</dbReference>
<comment type="similarity">
    <text evidence="1 4">Belongs to the inositol phosphokinase (IPK) family.</text>
</comment>
<evidence type="ECO:0000313" key="6">
    <source>
        <dbReference type="Proteomes" id="UP000269721"/>
    </source>
</evidence>
<name>A0A4V1IQK8_9FUNG</name>
<feature type="non-terminal residue" evidence="5">
    <location>
        <position position="206"/>
    </location>
</feature>
<evidence type="ECO:0000313" key="5">
    <source>
        <dbReference type="EMBL" id="RKO86907.1"/>
    </source>
</evidence>
<dbReference type="Proteomes" id="UP000269721">
    <property type="component" value="Unassembled WGS sequence"/>
</dbReference>
<dbReference type="PANTHER" id="PTHR12400">
    <property type="entry name" value="INOSITOL POLYPHOSPHATE KINASE"/>
    <property type="match status" value="1"/>
</dbReference>
<dbReference type="GO" id="GO:0000824">
    <property type="term" value="F:inositol-1,4,5,6-tetrakisphosphate 3-kinase activity"/>
    <property type="evidence" value="ECO:0007669"/>
    <property type="project" value="TreeGrafter"/>
</dbReference>
<proteinExistence type="inferred from homology"/>
<keyword evidence="6" id="KW-1185">Reference proteome</keyword>
<dbReference type="OrthoDB" id="2573163at2759"/>
<accession>A0A4V1IQK8</accession>
<dbReference type="Gene3D" id="3.30.470.160">
    <property type="entry name" value="Inositol polyphosphate kinase"/>
    <property type="match status" value="1"/>
</dbReference>
<dbReference type="InterPro" id="IPR005522">
    <property type="entry name" value="IPK"/>
</dbReference>
<dbReference type="EC" id="2.7.-.-" evidence="4"/>
<feature type="non-terminal residue" evidence="5">
    <location>
        <position position="1"/>
    </location>
</feature>
<keyword evidence="2 4" id="KW-0808">Transferase</keyword>
<dbReference type="SUPFAM" id="SSF56104">
    <property type="entry name" value="SAICAR synthase-like"/>
    <property type="match status" value="1"/>
</dbReference>
<organism evidence="5 6">
    <name type="scientific">Blyttiomyces helicus</name>
    <dbReference type="NCBI Taxonomy" id="388810"/>
    <lineage>
        <taxon>Eukaryota</taxon>
        <taxon>Fungi</taxon>
        <taxon>Fungi incertae sedis</taxon>
        <taxon>Chytridiomycota</taxon>
        <taxon>Chytridiomycota incertae sedis</taxon>
        <taxon>Chytridiomycetes</taxon>
        <taxon>Chytridiomycetes incertae sedis</taxon>
        <taxon>Blyttiomyces</taxon>
    </lineage>
</organism>
<dbReference type="EMBL" id="KZ997824">
    <property type="protein sequence ID" value="RKO86907.1"/>
    <property type="molecule type" value="Genomic_DNA"/>
</dbReference>